<dbReference type="InterPro" id="IPR013709">
    <property type="entry name" value="2-isopropylmalate_synth_dimer"/>
</dbReference>
<dbReference type="InterPro" id="IPR036230">
    <property type="entry name" value="LeuA_allosteric_dom_sf"/>
</dbReference>
<dbReference type="EMBL" id="PNBA02000012">
    <property type="protein sequence ID" value="KAG6406078.1"/>
    <property type="molecule type" value="Genomic_DNA"/>
</dbReference>
<evidence type="ECO:0000256" key="1">
    <source>
        <dbReference type="ARBA" id="ARBA00022679"/>
    </source>
</evidence>
<dbReference type="SUPFAM" id="SSF110921">
    <property type="entry name" value="2-isopropylmalate synthase LeuA, allosteric (dimerisation) domain"/>
    <property type="match status" value="1"/>
</dbReference>
<comment type="caution">
    <text evidence="3">The sequence shown here is derived from an EMBL/GenBank/DDBJ whole genome shotgun (WGS) entry which is preliminary data.</text>
</comment>
<evidence type="ECO:0000313" key="4">
    <source>
        <dbReference type="Proteomes" id="UP000298416"/>
    </source>
</evidence>
<reference evidence="3" key="2">
    <citation type="submission" date="2020-08" db="EMBL/GenBank/DDBJ databases">
        <title>Plant Genome Project.</title>
        <authorList>
            <person name="Zhang R.-G."/>
        </authorList>
    </citation>
    <scope>NUCLEOTIDE SEQUENCE</scope>
    <source>
        <strain evidence="3">Huo1</strain>
        <tissue evidence="3">Leaf</tissue>
    </source>
</reference>
<dbReference type="Gene3D" id="3.30.160.270">
    <property type="match status" value="1"/>
</dbReference>
<dbReference type="Proteomes" id="UP000298416">
    <property type="component" value="Unassembled WGS sequence"/>
</dbReference>
<organism evidence="3">
    <name type="scientific">Salvia splendens</name>
    <name type="common">Scarlet sage</name>
    <dbReference type="NCBI Taxonomy" id="180675"/>
    <lineage>
        <taxon>Eukaryota</taxon>
        <taxon>Viridiplantae</taxon>
        <taxon>Streptophyta</taxon>
        <taxon>Embryophyta</taxon>
        <taxon>Tracheophyta</taxon>
        <taxon>Spermatophyta</taxon>
        <taxon>Magnoliopsida</taxon>
        <taxon>eudicotyledons</taxon>
        <taxon>Gunneridae</taxon>
        <taxon>Pentapetalae</taxon>
        <taxon>asterids</taxon>
        <taxon>lamiids</taxon>
        <taxon>Lamiales</taxon>
        <taxon>Lamiaceae</taxon>
        <taxon>Nepetoideae</taxon>
        <taxon>Mentheae</taxon>
        <taxon>Salviinae</taxon>
        <taxon>Salvia</taxon>
        <taxon>Salvia subgen. Calosphace</taxon>
        <taxon>core Calosphace</taxon>
    </lineage>
</organism>
<reference evidence="3" key="1">
    <citation type="submission" date="2018-01" db="EMBL/GenBank/DDBJ databases">
        <authorList>
            <person name="Mao J.F."/>
        </authorList>
    </citation>
    <scope>NUCLEOTIDE SEQUENCE</scope>
    <source>
        <strain evidence="3">Huo1</strain>
        <tissue evidence="3">Leaf</tissue>
    </source>
</reference>
<dbReference type="GO" id="GO:0009098">
    <property type="term" value="P:L-leucine biosynthetic process"/>
    <property type="evidence" value="ECO:0007669"/>
    <property type="project" value="InterPro"/>
</dbReference>
<name>A0A8X8ZIQ0_SALSN</name>
<protein>
    <recommendedName>
        <fullName evidence="2">2-isopropylmalate synthase LeuA allosteric (dimerisation) domain-containing protein</fullName>
    </recommendedName>
</protein>
<evidence type="ECO:0000259" key="2">
    <source>
        <dbReference type="Pfam" id="PF08502"/>
    </source>
</evidence>
<keyword evidence="1" id="KW-0808">Transferase</keyword>
<dbReference type="Pfam" id="PF08502">
    <property type="entry name" value="LeuA_dimer"/>
    <property type="match status" value="1"/>
</dbReference>
<feature type="domain" description="2-isopropylmalate synthase LeuA allosteric (dimerisation)" evidence="2">
    <location>
        <begin position="2"/>
        <end position="56"/>
    </location>
</feature>
<keyword evidence="4" id="KW-1185">Reference proteome</keyword>
<accession>A0A8X8ZIQ0</accession>
<proteinExistence type="predicted"/>
<dbReference type="GO" id="GO:0003852">
    <property type="term" value="F:2-isopropylmalate synthase activity"/>
    <property type="evidence" value="ECO:0007669"/>
    <property type="project" value="InterPro"/>
</dbReference>
<evidence type="ECO:0000313" key="3">
    <source>
        <dbReference type="EMBL" id="KAG6406078.1"/>
    </source>
</evidence>
<dbReference type="AlphaFoldDB" id="A0A8X8ZIQ0"/>
<gene>
    <name evidence="3" type="ORF">SASPL_133675</name>
</gene>
<sequence>MNAVAEGIGATATTRVLIRRDDAAASNGVSFSGTGAEMDIVVSSVCAYIGALNKMLRFQAPTKSEITNQL</sequence>